<evidence type="ECO:0008006" key="3">
    <source>
        <dbReference type="Google" id="ProtNLM"/>
    </source>
</evidence>
<accession>A0A8D8XB74</accession>
<proteinExistence type="predicted"/>
<reference evidence="2" key="1">
    <citation type="submission" date="2021-05" db="EMBL/GenBank/DDBJ databases">
        <authorList>
            <person name="Alioto T."/>
            <person name="Alioto T."/>
            <person name="Gomez Garrido J."/>
        </authorList>
    </citation>
    <scope>NUCLEOTIDE SEQUENCE</scope>
</reference>
<keyword evidence="1" id="KW-0732">Signal</keyword>
<organism evidence="2">
    <name type="scientific">Cacopsylla melanoneura</name>
    <dbReference type="NCBI Taxonomy" id="428564"/>
    <lineage>
        <taxon>Eukaryota</taxon>
        <taxon>Metazoa</taxon>
        <taxon>Ecdysozoa</taxon>
        <taxon>Arthropoda</taxon>
        <taxon>Hexapoda</taxon>
        <taxon>Insecta</taxon>
        <taxon>Pterygota</taxon>
        <taxon>Neoptera</taxon>
        <taxon>Paraneoptera</taxon>
        <taxon>Hemiptera</taxon>
        <taxon>Sternorrhyncha</taxon>
        <taxon>Psylloidea</taxon>
        <taxon>Psyllidae</taxon>
        <taxon>Psyllinae</taxon>
        <taxon>Cacopsylla</taxon>
    </lineage>
</organism>
<protein>
    <recommendedName>
        <fullName evidence="3">Secreted protein</fullName>
    </recommendedName>
</protein>
<sequence>MTFPSEVHTLLLLKCSLAFFSRMWRVFVRDSVMRNGSPFSLLLAPKTAFLSKYALNFTMTGRGLAEGPVRGGPRRCARSRTLRSMGTWSFLVNKLQEERRHSSSVLASSSGMPCMRTQFLLLYVSRRSKCSA</sequence>
<feature type="chain" id="PRO_5034774935" description="Secreted protein" evidence="1">
    <location>
        <begin position="19"/>
        <end position="132"/>
    </location>
</feature>
<evidence type="ECO:0000256" key="1">
    <source>
        <dbReference type="SAM" id="SignalP"/>
    </source>
</evidence>
<dbReference type="AlphaFoldDB" id="A0A8D8XB74"/>
<dbReference type="EMBL" id="HBUF01299096">
    <property type="protein sequence ID" value="CAG6690733.1"/>
    <property type="molecule type" value="Transcribed_RNA"/>
</dbReference>
<evidence type="ECO:0000313" key="2">
    <source>
        <dbReference type="EMBL" id="CAG6690733.1"/>
    </source>
</evidence>
<feature type="signal peptide" evidence="1">
    <location>
        <begin position="1"/>
        <end position="18"/>
    </location>
</feature>
<name>A0A8D8XB74_9HEMI</name>